<keyword evidence="3" id="KW-0479">Metal-binding</keyword>
<name>A0A1I2BCJ3_9BACT</name>
<evidence type="ECO:0000256" key="3">
    <source>
        <dbReference type="ARBA" id="ARBA00022723"/>
    </source>
</evidence>
<dbReference type="PROSITE" id="PS51918">
    <property type="entry name" value="RADICAL_SAM"/>
    <property type="match status" value="1"/>
</dbReference>
<dbReference type="InterPro" id="IPR040087">
    <property type="entry name" value="MJ0021-like"/>
</dbReference>
<dbReference type="InterPro" id="IPR007197">
    <property type="entry name" value="rSAM"/>
</dbReference>
<dbReference type="EMBL" id="FONW01000001">
    <property type="protein sequence ID" value="SFE53608.1"/>
    <property type="molecule type" value="Genomic_DNA"/>
</dbReference>
<accession>A0A1I2BCJ3</accession>
<dbReference type="SUPFAM" id="SSF102114">
    <property type="entry name" value="Radical SAM enzymes"/>
    <property type="match status" value="1"/>
</dbReference>
<dbReference type="GO" id="GO:0046872">
    <property type="term" value="F:metal ion binding"/>
    <property type="evidence" value="ECO:0007669"/>
    <property type="project" value="UniProtKB-KW"/>
</dbReference>
<dbReference type="STRING" id="655355.SAMN05216283_101371"/>
<evidence type="ECO:0000313" key="7">
    <source>
        <dbReference type="EMBL" id="SFE53608.1"/>
    </source>
</evidence>
<dbReference type="Pfam" id="PF04055">
    <property type="entry name" value="Radical_SAM"/>
    <property type="match status" value="1"/>
</dbReference>
<dbReference type="GO" id="GO:0051536">
    <property type="term" value="F:iron-sulfur cluster binding"/>
    <property type="evidence" value="ECO:0007669"/>
    <property type="project" value="UniProtKB-KW"/>
</dbReference>
<dbReference type="RefSeq" id="WP_093918117.1">
    <property type="nucleotide sequence ID" value="NZ_FONW01000001.1"/>
</dbReference>
<keyword evidence="4" id="KW-0408">Iron</keyword>
<dbReference type="AlphaFoldDB" id="A0A1I2BCJ3"/>
<dbReference type="Proteomes" id="UP000198964">
    <property type="component" value="Unassembled WGS sequence"/>
</dbReference>
<evidence type="ECO:0000256" key="2">
    <source>
        <dbReference type="ARBA" id="ARBA00022691"/>
    </source>
</evidence>
<dbReference type="SFLD" id="SFLDG01108">
    <property type="entry name" value="Uncharacterised_Radical_SAM_Su"/>
    <property type="match status" value="1"/>
</dbReference>
<gene>
    <name evidence="7" type="ORF">SAMN05216283_101371</name>
</gene>
<dbReference type="SFLD" id="SFLDG01067">
    <property type="entry name" value="SPASM/twitch_domain_containing"/>
    <property type="match status" value="1"/>
</dbReference>
<evidence type="ECO:0000259" key="6">
    <source>
        <dbReference type="PROSITE" id="PS51918"/>
    </source>
</evidence>
<feature type="domain" description="Radical SAM core" evidence="6">
    <location>
        <begin position="72"/>
        <end position="288"/>
    </location>
</feature>
<proteinExistence type="predicted"/>
<organism evidence="7 8">
    <name type="scientific">Sunxiuqinia elliptica</name>
    <dbReference type="NCBI Taxonomy" id="655355"/>
    <lineage>
        <taxon>Bacteria</taxon>
        <taxon>Pseudomonadati</taxon>
        <taxon>Bacteroidota</taxon>
        <taxon>Bacteroidia</taxon>
        <taxon>Marinilabiliales</taxon>
        <taxon>Prolixibacteraceae</taxon>
        <taxon>Sunxiuqinia</taxon>
    </lineage>
</organism>
<evidence type="ECO:0000256" key="5">
    <source>
        <dbReference type="ARBA" id="ARBA00023014"/>
    </source>
</evidence>
<keyword evidence="8" id="KW-1185">Reference proteome</keyword>
<dbReference type="PANTHER" id="PTHR43288:SF1">
    <property type="entry name" value="GLYCYL-RADICAL ENZYME ACTIVATING ENZYME MJ0021-RELATED"/>
    <property type="match status" value="1"/>
</dbReference>
<comment type="cofactor">
    <cofactor evidence="1">
        <name>[4Fe-4S] cluster</name>
        <dbReference type="ChEBI" id="CHEBI:49883"/>
    </cofactor>
</comment>
<reference evidence="7 8" key="1">
    <citation type="submission" date="2016-10" db="EMBL/GenBank/DDBJ databases">
        <authorList>
            <person name="de Groot N.N."/>
        </authorList>
    </citation>
    <scope>NUCLEOTIDE SEQUENCE [LARGE SCALE GENOMIC DNA]</scope>
    <source>
        <strain evidence="7 8">CGMCC 1.9156</strain>
    </source>
</reference>
<dbReference type="InterPro" id="IPR013785">
    <property type="entry name" value="Aldolase_TIM"/>
</dbReference>
<protein>
    <submittedName>
        <fullName evidence="7">Uncharacterized conserved protein</fullName>
    </submittedName>
</protein>
<keyword evidence="5" id="KW-0411">Iron-sulfur</keyword>
<evidence type="ECO:0000256" key="4">
    <source>
        <dbReference type="ARBA" id="ARBA00023004"/>
    </source>
</evidence>
<evidence type="ECO:0000256" key="1">
    <source>
        <dbReference type="ARBA" id="ARBA00001966"/>
    </source>
</evidence>
<dbReference type="PANTHER" id="PTHR43288">
    <property type="entry name" value="BIOTIN SYNTHASE-RELATED PROTEIN, RADICAL SAM SUPERFAMILY"/>
    <property type="match status" value="1"/>
</dbReference>
<dbReference type="InterPro" id="IPR058240">
    <property type="entry name" value="rSAM_sf"/>
</dbReference>
<dbReference type="SFLD" id="SFLDS00029">
    <property type="entry name" value="Radical_SAM"/>
    <property type="match status" value="1"/>
</dbReference>
<sequence>MNRLTPLKERHLLRNQEEYQVKYNYLKFPSPKEAATAMQDRKTILSTFESRVKWGFHNSKVDVTKLSKGCQLCGEGQWSCLFINNLCNGKCFYCPTQQNDLAQPETNTLIFEEPQTYVDYIRKFGFKGVSISGGEPLISFDKSLAFVKAVKDAFGDEVYVWLYTNGILLTPEKVAAFKQAGLNEMRFDIGATEYKTDKLQLALGQIPVVTVEIPAVPQEEELLKEKIRELSALGVNHLNFHQMRLTPYNFNQLVEHDYTYIHGEKVTVMESELTALRLIQFALDEGLDLPINYCSFVYKNRHQKSANRKKHAPLVRYPWEEVTENGFIRNVYTRLPRERQGEVLNLFEDELAKGWVIFNEKTSRMDFHSELFKRFVALELPLWVEYHVSHIFPQETGINDFTRIPLNDEREVVVERRLANLPIELDDEKRKFFLSLLNQDVQYKESEDSKIQQIMTYEFIPEGLGDYY</sequence>
<dbReference type="Gene3D" id="3.20.20.70">
    <property type="entry name" value="Aldolase class I"/>
    <property type="match status" value="1"/>
</dbReference>
<dbReference type="CDD" id="cd01335">
    <property type="entry name" value="Radical_SAM"/>
    <property type="match status" value="1"/>
</dbReference>
<dbReference type="GO" id="GO:0003824">
    <property type="term" value="F:catalytic activity"/>
    <property type="evidence" value="ECO:0007669"/>
    <property type="project" value="InterPro"/>
</dbReference>
<evidence type="ECO:0000313" key="8">
    <source>
        <dbReference type="Proteomes" id="UP000198964"/>
    </source>
</evidence>
<keyword evidence="2" id="KW-0949">S-adenosyl-L-methionine</keyword>